<dbReference type="Gene3D" id="3.40.50.300">
    <property type="entry name" value="P-loop containing nucleotide triphosphate hydrolases"/>
    <property type="match status" value="1"/>
</dbReference>
<gene>
    <name evidence="2" type="ORF">AVDCRST_MAG50-3365</name>
</gene>
<organism evidence="2">
    <name type="scientific">uncultured Acidimicrobiales bacterium</name>
    <dbReference type="NCBI Taxonomy" id="310071"/>
    <lineage>
        <taxon>Bacteria</taxon>
        <taxon>Bacillati</taxon>
        <taxon>Actinomycetota</taxon>
        <taxon>Acidimicrobiia</taxon>
        <taxon>Acidimicrobiales</taxon>
        <taxon>environmental samples</taxon>
    </lineage>
</organism>
<feature type="region of interest" description="Disordered" evidence="1">
    <location>
        <begin position="53"/>
        <end position="87"/>
    </location>
</feature>
<dbReference type="SUPFAM" id="SSF52540">
    <property type="entry name" value="P-loop containing nucleoside triphosphate hydrolases"/>
    <property type="match status" value="1"/>
</dbReference>
<dbReference type="InterPro" id="IPR027417">
    <property type="entry name" value="P-loop_NTPase"/>
</dbReference>
<reference evidence="2" key="1">
    <citation type="submission" date="2020-02" db="EMBL/GenBank/DDBJ databases">
        <authorList>
            <person name="Meier V. D."/>
        </authorList>
    </citation>
    <scope>NUCLEOTIDE SEQUENCE</scope>
    <source>
        <strain evidence="2">AVDCRST_MAG50</strain>
    </source>
</reference>
<dbReference type="Pfam" id="PF13671">
    <property type="entry name" value="AAA_33"/>
    <property type="match status" value="1"/>
</dbReference>
<dbReference type="EMBL" id="CADCTF010000156">
    <property type="protein sequence ID" value="CAA9268974.1"/>
    <property type="molecule type" value="Genomic_DNA"/>
</dbReference>
<feature type="region of interest" description="Disordered" evidence="1">
    <location>
        <begin position="1"/>
        <end position="21"/>
    </location>
</feature>
<sequence length="384" mass="40745">MGQAQHLGFAARPGARRASHLHRLRQGQLPGPQCGIGLRAALELPRQRQLVTGHATRRTGQPGRPVLRSGEAPSAMSAAVGHPGRHPHPGRGTGLLRAGQHIGQLQARGTGQHTRLHLGEELAQLRRSLHHGQLRHIHLYTHSDVVGHGRQLLGATPQEAAERLRGDLWAGPERLPPAYRTGVRSASGSSAATRLAAMGSLLVVSGPPGAGKSTVARLLADRSSGRSALVEGDAFFTFLARGAVDPWLSEANDQNIVVTQAAARAAGAFAEGGFTTVYDGVVGPWFLPTFAAATGLDRLDYVVLLPSLETCLRRVATRRNHGFTDAEATSTMHAKFAAANLEGRHVIPDVGEVVEALAARITAGQRRSDLAYRPPPGIRRQPAP</sequence>
<accession>A0A6J4J2Q6</accession>
<protein>
    <submittedName>
        <fullName evidence="2">Uncharacterized protein</fullName>
    </submittedName>
</protein>
<name>A0A6J4J2Q6_9ACTN</name>
<evidence type="ECO:0000313" key="2">
    <source>
        <dbReference type="EMBL" id="CAA9268974.1"/>
    </source>
</evidence>
<evidence type="ECO:0000256" key="1">
    <source>
        <dbReference type="SAM" id="MobiDB-lite"/>
    </source>
</evidence>
<proteinExistence type="predicted"/>
<dbReference type="AlphaFoldDB" id="A0A6J4J2Q6"/>